<reference evidence="1 2" key="1">
    <citation type="submission" date="2023-09" db="EMBL/GenBank/DDBJ databases">
        <title>Genomes of two closely related lineages of the louse Polyplax serrata with different host specificities.</title>
        <authorList>
            <person name="Martinu J."/>
            <person name="Tarabai H."/>
            <person name="Stefka J."/>
            <person name="Hypsa V."/>
        </authorList>
    </citation>
    <scope>NUCLEOTIDE SEQUENCE [LARGE SCALE GENOMIC DNA]</scope>
    <source>
        <strain evidence="1">98ZLc_SE</strain>
    </source>
</reference>
<organism evidence="1 2">
    <name type="scientific">Polyplax serrata</name>
    <name type="common">Common mouse louse</name>
    <dbReference type="NCBI Taxonomy" id="468196"/>
    <lineage>
        <taxon>Eukaryota</taxon>
        <taxon>Metazoa</taxon>
        <taxon>Ecdysozoa</taxon>
        <taxon>Arthropoda</taxon>
        <taxon>Hexapoda</taxon>
        <taxon>Insecta</taxon>
        <taxon>Pterygota</taxon>
        <taxon>Neoptera</taxon>
        <taxon>Paraneoptera</taxon>
        <taxon>Psocodea</taxon>
        <taxon>Troctomorpha</taxon>
        <taxon>Phthiraptera</taxon>
        <taxon>Anoplura</taxon>
        <taxon>Polyplacidae</taxon>
        <taxon>Polyplax</taxon>
    </lineage>
</organism>
<proteinExistence type="predicted"/>
<dbReference type="EMBL" id="JAWJWF010000049">
    <property type="protein sequence ID" value="KAK6619330.1"/>
    <property type="molecule type" value="Genomic_DNA"/>
</dbReference>
<name>A0ABR1AH85_POLSC</name>
<dbReference type="Proteomes" id="UP001359485">
    <property type="component" value="Unassembled WGS sequence"/>
</dbReference>
<accession>A0ABR1AH85</accession>
<protein>
    <submittedName>
        <fullName evidence="1">Uncharacterized protein</fullName>
    </submittedName>
</protein>
<sequence length="126" mass="14652">MDFGHDRASIDGRILGGRLLQIKRLPERGHIIEFILVDQGKKPNDRRIQTDEIEPEREKAENSGEKCNQIFLSRPPWQCIRVEYRGKRCPTRYFLSVPAGDSTESTRRVHRLWGNTIFVGREHPGN</sequence>
<keyword evidence="2" id="KW-1185">Reference proteome</keyword>
<evidence type="ECO:0000313" key="2">
    <source>
        <dbReference type="Proteomes" id="UP001359485"/>
    </source>
</evidence>
<comment type="caution">
    <text evidence="1">The sequence shown here is derived from an EMBL/GenBank/DDBJ whole genome shotgun (WGS) entry which is preliminary data.</text>
</comment>
<evidence type="ECO:0000313" key="1">
    <source>
        <dbReference type="EMBL" id="KAK6619330.1"/>
    </source>
</evidence>
<gene>
    <name evidence="1" type="ORF">RUM44_003712</name>
</gene>